<name>A8NK30_COPC7</name>
<gene>
    <name evidence="2" type="ORF">CC1G_02072</name>
</gene>
<feature type="compositionally biased region" description="Basic residues" evidence="1">
    <location>
        <begin position="586"/>
        <end position="598"/>
    </location>
</feature>
<feature type="compositionally biased region" description="Basic residues" evidence="1">
    <location>
        <begin position="556"/>
        <end position="567"/>
    </location>
</feature>
<dbReference type="Proteomes" id="UP000001861">
    <property type="component" value="Unassembled WGS sequence"/>
</dbReference>
<evidence type="ECO:0000313" key="2">
    <source>
        <dbReference type="EMBL" id="EAU87313.1"/>
    </source>
</evidence>
<dbReference type="AlphaFoldDB" id="A8NK30"/>
<feature type="compositionally biased region" description="Acidic residues" evidence="1">
    <location>
        <begin position="470"/>
        <end position="484"/>
    </location>
</feature>
<dbReference type="EMBL" id="AACS02000010">
    <property type="protein sequence ID" value="EAU87313.1"/>
    <property type="molecule type" value="Genomic_DNA"/>
</dbReference>
<dbReference type="InParanoid" id="A8NK30"/>
<feature type="compositionally biased region" description="Low complexity" evidence="1">
    <location>
        <begin position="428"/>
        <end position="442"/>
    </location>
</feature>
<protein>
    <submittedName>
        <fullName evidence="2">Uncharacterized protein</fullName>
    </submittedName>
</protein>
<dbReference type="VEuPathDB" id="FungiDB:CC1G_02072"/>
<dbReference type="RefSeq" id="XP_001834336.1">
    <property type="nucleotide sequence ID" value="XM_001834284.1"/>
</dbReference>
<proteinExistence type="predicted"/>
<feature type="region of interest" description="Disordered" evidence="1">
    <location>
        <begin position="402"/>
        <end position="725"/>
    </location>
</feature>
<dbReference type="GeneID" id="6010849"/>
<evidence type="ECO:0000313" key="3">
    <source>
        <dbReference type="Proteomes" id="UP000001861"/>
    </source>
</evidence>
<keyword evidence="3" id="KW-1185">Reference proteome</keyword>
<feature type="compositionally biased region" description="Basic and acidic residues" evidence="1">
    <location>
        <begin position="611"/>
        <end position="633"/>
    </location>
</feature>
<comment type="caution">
    <text evidence="2">The sequence shown here is derived from an EMBL/GenBank/DDBJ whole genome shotgun (WGS) entry which is preliminary data.</text>
</comment>
<sequence length="725" mass="80971">MARQTSNKKLKFKLAANHIEYLSKSQAEWYTAKATRSTAQFVRKRRRRIVSMLEETSGEAPDPTMKASIEEAVAAWFKANCRPRNKAAKIGTKARSGREVFAHMEWKEVARKKRELMDAAQFEGDQHIGFYQRAVTELWDKLPEEQKARYANEAVEWDNIAPPGEIQLINAESVSRRTWLFAEDIYRQANARMWAMVAFRDKDGVLVKQIVDHNDRLDGGTRLDEEFKGDYEKMHFEKLFDRWMRPYYSTQEGQGPAQPPKNVRELARVELERNQYGEPILPDVNQCPPGEPSHRKWITKVFRAFIFDSYRVASGGVKSDISWARLFANLRRFVDESFWPDRLTVDLKDPSVMRYDNLKAILGFWYSRQLAGADPVFSFSHYEDPKNEGTWLERVARIPIDTDLPSKQEKSKRGKGQGEGRNPEARAGRPAAPFAAAPFAGGSRPVAPNWSDSPLKRIGTAVVESSGQETEGEGMGDDNSETEGDEGKGGRVQKALGQPKGRTKGKVKGKERAKATGGNDSNGGSDSEGDREAKEATVDQTPDSSAGEEERTPAKSTKKSKGKKGKGKSGVDDDDPSAGEEEPTHAKSKRKGKNRKGKGKADADDDSSAGEEERTHAKSKDDDPSAREEERTHAKSKKNSKGRGKTVHADDESRGPEDSGEEQPVQKRNMPTLSAGVTTRAKAKSSEIQTRSKTKLKGIKPRPAGVRNGGDIFDLKDRRPKGKNY</sequence>
<evidence type="ECO:0000256" key="1">
    <source>
        <dbReference type="SAM" id="MobiDB-lite"/>
    </source>
</evidence>
<feature type="compositionally biased region" description="Acidic residues" evidence="1">
    <location>
        <begin position="572"/>
        <end position="581"/>
    </location>
</feature>
<organism evidence="2 3">
    <name type="scientific">Coprinopsis cinerea (strain Okayama-7 / 130 / ATCC MYA-4618 / FGSC 9003)</name>
    <name type="common">Inky cap fungus</name>
    <name type="synonym">Hormographiella aspergillata</name>
    <dbReference type="NCBI Taxonomy" id="240176"/>
    <lineage>
        <taxon>Eukaryota</taxon>
        <taxon>Fungi</taxon>
        <taxon>Dikarya</taxon>
        <taxon>Basidiomycota</taxon>
        <taxon>Agaricomycotina</taxon>
        <taxon>Agaricomycetes</taxon>
        <taxon>Agaricomycetidae</taxon>
        <taxon>Agaricales</taxon>
        <taxon>Agaricineae</taxon>
        <taxon>Psathyrellaceae</taxon>
        <taxon>Coprinopsis</taxon>
    </lineage>
</organism>
<dbReference type="OMA" id="KPTCSKV"/>
<feature type="compositionally biased region" description="Basic and acidic residues" evidence="1">
    <location>
        <begin position="528"/>
        <end position="537"/>
    </location>
</feature>
<feature type="compositionally biased region" description="Basic and acidic residues" evidence="1">
    <location>
        <begin position="404"/>
        <end position="427"/>
    </location>
</feature>
<feature type="compositionally biased region" description="Basic and acidic residues" evidence="1">
    <location>
        <begin position="647"/>
        <end position="657"/>
    </location>
</feature>
<dbReference type="KEGG" id="cci:CC1G_02072"/>
<dbReference type="OrthoDB" id="3060653at2759"/>
<accession>A8NK30</accession>
<feature type="compositionally biased region" description="Basic residues" evidence="1">
    <location>
        <begin position="634"/>
        <end position="646"/>
    </location>
</feature>
<reference evidence="2 3" key="1">
    <citation type="journal article" date="2010" name="Proc. Natl. Acad. Sci. U.S.A.">
        <title>Insights into evolution of multicellular fungi from the assembled chromosomes of the mushroom Coprinopsis cinerea (Coprinus cinereus).</title>
        <authorList>
            <person name="Stajich J.E."/>
            <person name="Wilke S.K."/>
            <person name="Ahren D."/>
            <person name="Au C.H."/>
            <person name="Birren B.W."/>
            <person name="Borodovsky M."/>
            <person name="Burns C."/>
            <person name="Canback B."/>
            <person name="Casselton L.A."/>
            <person name="Cheng C.K."/>
            <person name="Deng J."/>
            <person name="Dietrich F.S."/>
            <person name="Fargo D.C."/>
            <person name="Farman M.L."/>
            <person name="Gathman A.C."/>
            <person name="Goldberg J."/>
            <person name="Guigo R."/>
            <person name="Hoegger P.J."/>
            <person name="Hooker J.B."/>
            <person name="Huggins A."/>
            <person name="James T.Y."/>
            <person name="Kamada T."/>
            <person name="Kilaru S."/>
            <person name="Kodira C."/>
            <person name="Kues U."/>
            <person name="Kupfer D."/>
            <person name="Kwan H.S."/>
            <person name="Lomsadze A."/>
            <person name="Li W."/>
            <person name="Lilly W.W."/>
            <person name="Ma L.J."/>
            <person name="Mackey A.J."/>
            <person name="Manning G."/>
            <person name="Martin F."/>
            <person name="Muraguchi H."/>
            <person name="Natvig D.O."/>
            <person name="Palmerini H."/>
            <person name="Ramesh M.A."/>
            <person name="Rehmeyer C.J."/>
            <person name="Roe B.A."/>
            <person name="Shenoy N."/>
            <person name="Stanke M."/>
            <person name="Ter-Hovhannisyan V."/>
            <person name="Tunlid A."/>
            <person name="Velagapudi R."/>
            <person name="Vision T.J."/>
            <person name="Zeng Q."/>
            <person name="Zolan M.E."/>
            <person name="Pukkila P.J."/>
        </authorList>
    </citation>
    <scope>NUCLEOTIDE SEQUENCE [LARGE SCALE GENOMIC DNA]</scope>
    <source>
        <strain evidence="3">Okayama-7 / 130 / ATCC MYA-4618 / FGSC 9003</strain>
    </source>
</reference>